<evidence type="ECO:0000313" key="1">
    <source>
        <dbReference type="EMBL" id="KAF3270549.1"/>
    </source>
</evidence>
<dbReference type="EMBL" id="JAABOJ010000073">
    <property type="protein sequence ID" value="KAF3270549.1"/>
    <property type="molecule type" value="Genomic_DNA"/>
</dbReference>
<dbReference type="Proteomes" id="UP000474640">
    <property type="component" value="Unassembled WGS sequence"/>
</dbReference>
<protein>
    <submittedName>
        <fullName evidence="1">Uncharacterized protein</fullName>
    </submittedName>
</protein>
<reference evidence="1 2" key="1">
    <citation type="submission" date="2020-01" db="EMBL/GenBank/DDBJ databases">
        <authorList>
            <person name="Palmer J.M."/>
        </authorList>
    </citation>
    <scope>NUCLEOTIDE SEQUENCE [LARGE SCALE GENOMIC DNA]</scope>
    <source>
        <strain evidence="1 2">TWF970</strain>
    </source>
</reference>
<comment type="caution">
    <text evidence="1">The sequence shown here is derived from an EMBL/GenBank/DDBJ whole genome shotgun (WGS) entry which is preliminary data.</text>
</comment>
<gene>
    <name evidence="1" type="ORF">TWF970_010752</name>
</gene>
<dbReference type="AlphaFoldDB" id="A0A7C8R6Q9"/>
<sequence length="170" mass="18776">MASLQQFAKSGCFQILSIEIICLDAAIFERYENRILLAFTGSMTGASTSFALTDFVIPLSSSIEIQLIIAVYAALADAITTESMDITINIPNSSLVLAVNTMVSSGTYNIVPRSHESQNTNFCLAKLCVLIEVLKEHGVQVRAEFRNLEAVTTIDVYNKFASIFFDYYFT</sequence>
<name>A0A7C8R6Q9_ORBOL</name>
<proteinExistence type="predicted"/>
<evidence type="ECO:0000313" key="2">
    <source>
        <dbReference type="Proteomes" id="UP000474640"/>
    </source>
</evidence>
<organism evidence="1 2">
    <name type="scientific">Orbilia oligospora</name>
    <name type="common">Nematode-trapping fungus</name>
    <name type="synonym">Arthrobotrys oligospora</name>
    <dbReference type="NCBI Taxonomy" id="2813651"/>
    <lineage>
        <taxon>Eukaryota</taxon>
        <taxon>Fungi</taxon>
        <taxon>Dikarya</taxon>
        <taxon>Ascomycota</taxon>
        <taxon>Pezizomycotina</taxon>
        <taxon>Orbiliomycetes</taxon>
        <taxon>Orbiliales</taxon>
        <taxon>Orbiliaceae</taxon>
        <taxon>Orbilia</taxon>
    </lineage>
</organism>
<accession>A0A7C8R6Q9</accession>